<evidence type="ECO:0000313" key="3">
    <source>
        <dbReference type="Proteomes" id="UP000257014"/>
    </source>
</evidence>
<protein>
    <submittedName>
        <fullName evidence="2">Uncharacterized protein</fullName>
    </submittedName>
</protein>
<gene>
    <name evidence="2" type="ORF">C6P37_03610</name>
</gene>
<dbReference type="EMBL" id="QEWE01000011">
    <property type="protein sequence ID" value="REJ30213.1"/>
    <property type="molecule type" value="Genomic_DNA"/>
</dbReference>
<feature type="region of interest" description="Disordered" evidence="1">
    <location>
        <begin position="1"/>
        <end position="39"/>
    </location>
</feature>
<comment type="caution">
    <text evidence="2">The sequence shown here is derived from an EMBL/GenBank/DDBJ whole genome shotgun (WGS) entry which is preliminary data.</text>
</comment>
<evidence type="ECO:0000313" key="2">
    <source>
        <dbReference type="EMBL" id="REJ30213.1"/>
    </source>
</evidence>
<name>A0A3E0K6V7_9BACI</name>
<dbReference type="Proteomes" id="UP000257014">
    <property type="component" value="Unassembled WGS sequence"/>
</dbReference>
<reference evidence="2 3" key="1">
    <citation type="submission" date="2018-03" db="EMBL/GenBank/DDBJ databases">
        <authorList>
            <person name="Keele B.F."/>
        </authorList>
    </citation>
    <scope>NUCLEOTIDE SEQUENCE [LARGE SCALE GENOMIC DNA]</scope>
    <source>
        <strain evidence="2">ZCTH4_d</strain>
    </source>
</reference>
<feature type="compositionally biased region" description="Basic residues" evidence="1">
    <location>
        <begin position="17"/>
        <end position="27"/>
    </location>
</feature>
<organism evidence="2 3">
    <name type="scientific">Caldibacillus debilis</name>
    <dbReference type="NCBI Taxonomy" id="301148"/>
    <lineage>
        <taxon>Bacteria</taxon>
        <taxon>Bacillati</taxon>
        <taxon>Bacillota</taxon>
        <taxon>Bacilli</taxon>
        <taxon>Bacillales</taxon>
        <taxon>Bacillaceae</taxon>
        <taxon>Caldibacillus</taxon>
    </lineage>
</organism>
<dbReference type="AlphaFoldDB" id="A0A3E0K6V7"/>
<accession>A0A3E0K6V7</accession>
<evidence type="ECO:0000256" key="1">
    <source>
        <dbReference type="SAM" id="MobiDB-lite"/>
    </source>
</evidence>
<proteinExistence type="predicted"/>
<sequence>MKKPGREWPGRPLICIRRNKPKSRGKFKPSASDGQGSTKFAASHTARDFQAWPDIALAGNFSWRNRLFFIKKKTDVVTECPAIFSPCLWKAVSARNRESSDCRACTGSRISTLAGSAGAAPRIRAAQTGR</sequence>